<sequence length="220" mass="22707">MEPIFWTDVGVAVQTAVSDAIVITEITQTSPAVAEYSGTAPVSLVDGAVIMLRNVSGMSQVNDRAFRVANVDTTAKTFELEGEDATAYRAFKAGEAVVVTLGAEFRSVQEVGASGGDAVTADTSTIHSSQLKSAPVAQNPVNFAFTNLFDPEDPGFVECRKASRAKAKRVVALTFSNGSQVLAVVIPSVSGAPTGQARGAVQTPVTLACQGETTALAPIA</sequence>
<evidence type="ECO:0000313" key="1">
    <source>
        <dbReference type="EMBL" id="MDH2004865.1"/>
    </source>
</evidence>
<dbReference type="Proteomes" id="UP001161294">
    <property type="component" value="Unassembled WGS sequence"/>
</dbReference>
<dbReference type="RefSeq" id="WP_279852791.1">
    <property type="nucleotide sequence ID" value="NZ_JAOCIA010000005.1"/>
</dbReference>
<organism evidence="1 2">
    <name type="scientific">Comamonas aquatica</name>
    <dbReference type="NCBI Taxonomy" id="225991"/>
    <lineage>
        <taxon>Bacteria</taxon>
        <taxon>Pseudomonadati</taxon>
        <taxon>Pseudomonadota</taxon>
        <taxon>Betaproteobacteria</taxon>
        <taxon>Burkholderiales</taxon>
        <taxon>Comamonadaceae</taxon>
        <taxon>Comamonas</taxon>
    </lineage>
</organism>
<dbReference type="InterPro" id="IPR014918">
    <property type="entry name" value="Phage_tail_3"/>
</dbReference>
<comment type="caution">
    <text evidence="1">The sequence shown here is derived from an EMBL/GenBank/DDBJ whole genome shotgun (WGS) entry which is preliminary data.</text>
</comment>
<gene>
    <name evidence="1" type="ORF">N5J23_04765</name>
</gene>
<name>A0AA42W084_9BURK</name>
<proteinExistence type="predicted"/>
<reference evidence="1" key="1">
    <citation type="submission" date="2022-09" db="EMBL/GenBank/DDBJ databases">
        <title>Intensive care unit water sources are persistently colonized with multi-drug resistant bacteria and are the site of extensive horizontal gene transfer of antibiotic resistance genes.</title>
        <authorList>
            <person name="Diorio-Toth L."/>
        </authorList>
    </citation>
    <scope>NUCLEOTIDE SEQUENCE</scope>
    <source>
        <strain evidence="1">GD03686</strain>
    </source>
</reference>
<dbReference type="EMBL" id="JAOCJW010000006">
    <property type="protein sequence ID" value="MDH2004865.1"/>
    <property type="molecule type" value="Genomic_DNA"/>
</dbReference>
<protein>
    <submittedName>
        <fullName evidence="1">Phage tail protein</fullName>
    </submittedName>
</protein>
<dbReference type="AlphaFoldDB" id="A0AA42W084"/>
<accession>A0AA42W084</accession>
<evidence type="ECO:0000313" key="2">
    <source>
        <dbReference type="Proteomes" id="UP001161294"/>
    </source>
</evidence>
<dbReference type="Gene3D" id="2.40.30.180">
    <property type="entry name" value="Ubiquitin-activating enzyme E1, FCCH domain"/>
    <property type="match status" value="1"/>
</dbReference>
<dbReference type="Pfam" id="PF08813">
    <property type="entry name" value="Phage_tail_3"/>
    <property type="match status" value="1"/>
</dbReference>
<dbReference type="InterPro" id="IPR042302">
    <property type="entry name" value="E1_FCCH_sf"/>
</dbReference>